<proteinExistence type="predicted"/>
<reference evidence="2" key="1">
    <citation type="journal article" date="2019" name="Int. J. Syst. Evol. Microbiol.">
        <title>The Global Catalogue of Microorganisms (GCM) 10K type strain sequencing project: providing services to taxonomists for standard genome sequencing and annotation.</title>
        <authorList>
            <consortium name="The Broad Institute Genomics Platform"/>
            <consortium name="The Broad Institute Genome Sequencing Center for Infectious Disease"/>
            <person name="Wu L."/>
            <person name="Ma J."/>
        </authorList>
    </citation>
    <scope>NUCLEOTIDE SEQUENCE [LARGE SCALE GENOMIC DNA]</scope>
    <source>
        <strain evidence="2">CGMCC 4.7367</strain>
    </source>
</reference>
<dbReference type="Proteomes" id="UP000605568">
    <property type="component" value="Unassembled WGS sequence"/>
</dbReference>
<dbReference type="RefSeq" id="WP_191304442.1">
    <property type="nucleotide sequence ID" value="NZ_BNAR01000018.1"/>
</dbReference>
<gene>
    <name evidence="1" type="ORF">GCM10017774_78100</name>
</gene>
<evidence type="ECO:0008006" key="3">
    <source>
        <dbReference type="Google" id="ProtNLM"/>
    </source>
</evidence>
<evidence type="ECO:0000313" key="2">
    <source>
        <dbReference type="Proteomes" id="UP000605568"/>
    </source>
</evidence>
<dbReference type="EMBL" id="BNAR01000018">
    <property type="protein sequence ID" value="GHH57800.1"/>
    <property type="molecule type" value="Genomic_DNA"/>
</dbReference>
<name>A0ABQ3MU13_9PSEU</name>
<protein>
    <recommendedName>
        <fullName evidence="3">Secreted protein</fullName>
    </recommendedName>
</protein>
<evidence type="ECO:0000313" key="1">
    <source>
        <dbReference type="EMBL" id="GHH57800.1"/>
    </source>
</evidence>
<sequence length="189" mass="21148">MGDRKPLLLLDVDGPLNPFRATKPPGYTMHKQPSMGQTFNVWLNHDHGRVLLDFADQHDVELVWCTTWEHDANVCIGPHIGLPELPVIEFGFTAHQWKFNAVLEYAAGRPLAWLDDDFPLFPKERAWFDEQRGDTPTLLHLISPSVGLTAQDLHTVAAWKYSLGGANATSLTPKRVQDATGWTARKGDG</sequence>
<accession>A0ABQ3MU13</accession>
<dbReference type="Pfam" id="PF18143">
    <property type="entry name" value="HAD_SAK_2"/>
    <property type="match status" value="1"/>
</dbReference>
<organism evidence="1 2">
    <name type="scientific">Lentzea cavernae</name>
    <dbReference type="NCBI Taxonomy" id="2020703"/>
    <lineage>
        <taxon>Bacteria</taxon>
        <taxon>Bacillati</taxon>
        <taxon>Actinomycetota</taxon>
        <taxon>Actinomycetes</taxon>
        <taxon>Pseudonocardiales</taxon>
        <taxon>Pseudonocardiaceae</taxon>
        <taxon>Lentzea</taxon>
    </lineage>
</organism>
<comment type="caution">
    <text evidence="1">The sequence shown here is derived from an EMBL/GenBank/DDBJ whole genome shotgun (WGS) entry which is preliminary data.</text>
</comment>
<keyword evidence="2" id="KW-1185">Reference proteome</keyword>